<name>A0A1V3INC3_9PAST</name>
<keyword evidence="2" id="KW-1185">Reference proteome</keyword>
<proteinExistence type="predicted"/>
<reference evidence="1 2" key="1">
    <citation type="submission" date="2016-10" db="EMBL/GenBank/DDBJ databases">
        <title>Rodentibacter gen. nov. and new species.</title>
        <authorList>
            <person name="Christensen H."/>
        </authorList>
    </citation>
    <scope>NUCLEOTIDE SEQUENCE [LARGE SCALE GENOMIC DNA]</scope>
    <source>
        <strain evidence="1 2">CCUG17206</strain>
    </source>
</reference>
<dbReference type="EMBL" id="MLHJ01000032">
    <property type="protein sequence ID" value="OOF43765.1"/>
    <property type="molecule type" value="Genomic_DNA"/>
</dbReference>
<accession>A0A1V3INC3</accession>
<gene>
    <name evidence="1" type="ORF">BKK50_04120</name>
</gene>
<dbReference type="STRING" id="1908260.BKK50_04120"/>
<evidence type="ECO:0000313" key="1">
    <source>
        <dbReference type="EMBL" id="OOF43765.1"/>
    </source>
</evidence>
<dbReference type="Proteomes" id="UP000189433">
    <property type="component" value="Unassembled WGS sequence"/>
</dbReference>
<comment type="caution">
    <text evidence="1">The sequence shown here is derived from an EMBL/GenBank/DDBJ whole genome shotgun (WGS) entry which is preliminary data.</text>
</comment>
<dbReference type="InterPro" id="IPR056919">
    <property type="entry name" value="Phage_TAC_18"/>
</dbReference>
<protein>
    <submittedName>
        <fullName evidence="1">Uncharacterized protein</fullName>
    </submittedName>
</protein>
<evidence type="ECO:0000313" key="2">
    <source>
        <dbReference type="Proteomes" id="UP000189433"/>
    </source>
</evidence>
<dbReference type="OrthoDB" id="5680345at2"/>
<dbReference type="AlphaFoldDB" id="A0A1V3INC3"/>
<sequence>MGKLLESLVDDLLDYAKSEFELDKKPKGSDATNREHLQAIQEATGAELSELNHPLPDEMVRYLLDDFYEIALSRQYGMACNPILYAEIESWCRLTQRHLEKWELDVIKRLDMLWLQINAD</sequence>
<dbReference type="Pfam" id="PF23812">
    <property type="entry name" value="Phage_TAC_18"/>
    <property type="match status" value="1"/>
</dbReference>
<organism evidence="1 2">
    <name type="scientific">Rodentibacter rarus</name>
    <dbReference type="NCBI Taxonomy" id="1908260"/>
    <lineage>
        <taxon>Bacteria</taxon>
        <taxon>Pseudomonadati</taxon>
        <taxon>Pseudomonadota</taxon>
        <taxon>Gammaproteobacteria</taxon>
        <taxon>Pasteurellales</taxon>
        <taxon>Pasteurellaceae</taxon>
        <taxon>Rodentibacter</taxon>
    </lineage>
</organism>